<name>A0AAV7KQ40_PLEWA</name>
<reference evidence="2" key="1">
    <citation type="journal article" date="2022" name="bioRxiv">
        <title>Sequencing and chromosome-scale assembly of the giantPleurodeles waltlgenome.</title>
        <authorList>
            <person name="Brown T."/>
            <person name="Elewa A."/>
            <person name="Iarovenko S."/>
            <person name="Subramanian E."/>
            <person name="Araus A.J."/>
            <person name="Petzold A."/>
            <person name="Susuki M."/>
            <person name="Suzuki K.-i.T."/>
            <person name="Hayashi T."/>
            <person name="Toyoda A."/>
            <person name="Oliveira C."/>
            <person name="Osipova E."/>
            <person name="Leigh N.D."/>
            <person name="Simon A."/>
            <person name="Yun M.H."/>
        </authorList>
    </citation>
    <scope>NUCLEOTIDE SEQUENCE</scope>
    <source>
        <strain evidence="2">20211129_DDA</strain>
        <tissue evidence="2">Liver</tissue>
    </source>
</reference>
<dbReference type="Proteomes" id="UP001066276">
    <property type="component" value="Chromosome 12"/>
</dbReference>
<evidence type="ECO:0000313" key="2">
    <source>
        <dbReference type="EMBL" id="KAJ1080294.1"/>
    </source>
</evidence>
<keyword evidence="3" id="KW-1185">Reference proteome</keyword>
<dbReference type="EMBL" id="JANPWB010000016">
    <property type="protein sequence ID" value="KAJ1080294.1"/>
    <property type="molecule type" value="Genomic_DNA"/>
</dbReference>
<feature type="region of interest" description="Disordered" evidence="1">
    <location>
        <begin position="41"/>
        <end position="66"/>
    </location>
</feature>
<sequence length="167" mass="17989">MSGSQTLESPQLEDGYLGGGRDSPGEAFAGAQAVVLSVPPFPINRKEKGSPAQLPNGPERGTLKEGVGRRFSAPTLMLVSYRRRAPRRSVDGGGWTKGGGHSLSPCLDPRLSTALDSTFGVSLLHQFPKHGWWSTCLQFCMEPIQVKLQCKGLVQVIWCSLVVHSAM</sequence>
<accession>A0AAV7KQ40</accession>
<organism evidence="2 3">
    <name type="scientific">Pleurodeles waltl</name>
    <name type="common">Iberian ribbed newt</name>
    <dbReference type="NCBI Taxonomy" id="8319"/>
    <lineage>
        <taxon>Eukaryota</taxon>
        <taxon>Metazoa</taxon>
        <taxon>Chordata</taxon>
        <taxon>Craniata</taxon>
        <taxon>Vertebrata</taxon>
        <taxon>Euteleostomi</taxon>
        <taxon>Amphibia</taxon>
        <taxon>Batrachia</taxon>
        <taxon>Caudata</taxon>
        <taxon>Salamandroidea</taxon>
        <taxon>Salamandridae</taxon>
        <taxon>Pleurodelinae</taxon>
        <taxon>Pleurodeles</taxon>
    </lineage>
</organism>
<proteinExistence type="predicted"/>
<protein>
    <submittedName>
        <fullName evidence="2">Uncharacterized protein</fullName>
    </submittedName>
</protein>
<evidence type="ECO:0000313" key="3">
    <source>
        <dbReference type="Proteomes" id="UP001066276"/>
    </source>
</evidence>
<evidence type="ECO:0000256" key="1">
    <source>
        <dbReference type="SAM" id="MobiDB-lite"/>
    </source>
</evidence>
<gene>
    <name evidence="2" type="ORF">NDU88_000513</name>
</gene>
<dbReference type="AlphaFoldDB" id="A0AAV7KQ40"/>
<comment type="caution">
    <text evidence="2">The sequence shown here is derived from an EMBL/GenBank/DDBJ whole genome shotgun (WGS) entry which is preliminary data.</text>
</comment>
<feature type="region of interest" description="Disordered" evidence="1">
    <location>
        <begin position="1"/>
        <end position="25"/>
    </location>
</feature>